<comment type="similarity">
    <text evidence="5">Belongs to the complex I subunit 2 family.</text>
</comment>
<sequence length="490" mass="53629">MASIDSGDDKMNPTLTLTDFISIGPLLIVLMTALILILIESFSENCSKKWSSLISIGGLTLSIFAVWGGISPNHSSLLNPWIHFDSLARFFTVFFLVIGIGASLLATAFFQRFKASHGEYFFLLQSAVFGLILIGAAADLLTLFLGIETLSISLYVLCGYMKKWEISHESSFKYFLMGSIVAGFLLYGIALVYGAIGTTRLDVLLSSYQTISLTTEKVLFFSGIAMITLGLAFKAALVPFHTWSPDVYAGASNPVTAFMAVGTKVGVFAAFVRLFFEALPQFDAAWNQVIDTLVYATLIYANFVALKQIQLRRFFAYSSISHAGFLMIPVVIGNQEALSALTFYLVIYAIATFGCFAVLAYLDQNQEGVHFSDLHGLFSRSPWLASLLSICLLTLAGIPPTAGFLAKFYVFKVAFQAGYYGLVIVGLLTTILSSYYYLRIIGILFSESKSDEKLPYSMPAAIVGTTSFIAIIILSFYPAPFLKILSHLSN</sequence>
<feature type="transmembrane region" description="Helical" evidence="5">
    <location>
        <begin position="383"/>
        <end position="405"/>
    </location>
</feature>
<comment type="subunit">
    <text evidence="5">NDH-1 is composed of 14 different subunits. Subunits NuoA, H, J, K, L, M, N constitute the membrane sector of the complex.</text>
</comment>
<dbReference type="PATRIC" id="fig|362787.3.peg.645"/>
<dbReference type="GO" id="GO:0042773">
    <property type="term" value="P:ATP synthesis coupled electron transport"/>
    <property type="evidence" value="ECO:0007669"/>
    <property type="project" value="InterPro"/>
</dbReference>
<keyword evidence="5" id="KW-0874">Quinone</keyword>
<feature type="transmembrane region" description="Helical" evidence="5">
    <location>
        <begin position="288"/>
        <end position="307"/>
    </location>
</feature>
<evidence type="ECO:0000256" key="5">
    <source>
        <dbReference type="HAMAP-Rule" id="MF_00445"/>
    </source>
</evidence>
<comment type="subcellular location">
    <subcellularLocation>
        <location evidence="5">Cell membrane</location>
        <topology evidence="5">Multi-pass membrane protein</topology>
    </subcellularLocation>
    <subcellularLocation>
        <location evidence="1">Endomembrane system</location>
        <topology evidence="1">Multi-pass membrane protein</topology>
    </subcellularLocation>
    <subcellularLocation>
        <location evidence="6">Membrane</location>
        <topology evidence="6">Multi-pass membrane protein</topology>
    </subcellularLocation>
</comment>
<reference evidence="8 9" key="1">
    <citation type="journal article" date="2014" name="Mol. Biol. Evol.">
        <title>Massive expansion of Ubiquitination-related gene families within the Chlamydiae.</title>
        <authorList>
            <person name="Domman D."/>
            <person name="Collingro A."/>
            <person name="Lagkouvardos I."/>
            <person name="Gehre L."/>
            <person name="Weinmaier T."/>
            <person name="Rattei T."/>
            <person name="Subtil A."/>
            <person name="Horn M."/>
        </authorList>
    </citation>
    <scope>NUCLEOTIDE SEQUENCE [LARGE SCALE GENOMIC DNA]</scope>
    <source>
        <strain evidence="8 9">EI2</strain>
    </source>
</reference>
<evidence type="ECO:0000256" key="6">
    <source>
        <dbReference type="RuleBase" id="RU000320"/>
    </source>
</evidence>
<feature type="domain" description="NADH:quinone oxidoreductase/Mrp antiporter transmembrane" evidence="7">
    <location>
        <begin position="137"/>
        <end position="433"/>
    </location>
</feature>
<evidence type="ECO:0000256" key="2">
    <source>
        <dbReference type="ARBA" id="ARBA00022692"/>
    </source>
</evidence>
<dbReference type="HAMAP" id="MF_00445">
    <property type="entry name" value="NDH1_NuoN_1"/>
    <property type="match status" value="1"/>
</dbReference>
<comment type="function">
    <text evidence="5">NDH-1 shuttles electrons from NADH, via FMN and iron-sulfur (Fe-S) centers, to quinones in the respiratory chain. The immediate electron acceptor for the enzyme in this species is believed to be ubiquinone. Couples the redox reaction to proton translocation (for every two electrons transferred, four hydrogen ions are translocated across the cytoplasmic membrane), and thus conserves the redox energy in a proton gradient.</text>
</comment>
<keyword evidence="3 5" id="KW-1133">Transmembrane helix</keyword>
<dbReference type="InterPro" id="IPR010096">
    <property type="entry name" value="NADH-Q_OxRdtase_suN/2"/>
</dbReference>
<feature type="transmembrane region" description="Helical" evidence="5">
    <location>
        <begin position="314"/>
        <end position="332"/>
    </location>
</feature>
<evidence type="ECO:0000256" key="3">
    <source>
        <dbReference type="ARBA" id="ARBA00022989"/>
    </source>
</evidence>
<comment type="catalytic activity">
    <reaction evidence="5">
        <text>a quinone + NADH + 5 H(+)(in) = a quinol + NAD(+) + 4 H(+)(out)</text>
        <dbReference type="Rhea" id="RHEA:57888"/>
        <dbReference type="ChEBI" id="CHEBI:15378"/>
        <dbReference type="ChEBI" id="CHEBI:24646"/>
        <dbReference type="ChEBI" id="CHEBI:57540"/>
        <dbReference type="ChEBI" id="CHEBI:57945"/>
        <dbReference type="ChEBI" id="CHEBI:132124"/>
    </reaction>
</comment>
<protein>
    <recommendedName>
        <fullName evidence="5">NADH-quinone oxidoreductase subunit N</fullName>
        <ecNumber evidence="5">7.1.1.-</ecNumber>
    </recommendedName>
    <alternativeName>
        <fullName evidence="5">NADH dehydrogenase I subunit N</fullName>
    </alternativeName>
    <alternativeName>
        <fullName evidence="5">NDH-1 subunit N</fullName>
    </alternativeName>
</protein>
<dbReference type="GO" id="GO:0008137">
    <property type="term" value="F:NADH dehydrogenase (ubiquinone) activity"/>
    <property type="evidence" value="ECO:0007669"/>
    <property type="project" value="InterPro"/>
</dbReference>
<feature type="transmembrane region" description="Helical" evidence="5">
    <location>
        <begin position="338"/>
        <end position="362"/>
    </location>
</feature>
<evidence type="ECO:0000313" key="9">
    <source>
        <dbReference type="Proteomes" id="UP000031465"/>
    </source>
</evidence>
<keyword evidence="5" id="KW-0520">NAD</keyword>
<gene>
    <name evidence="5 8" type="primary">nuoN</name>
    <name evidence="8" type="ORF">DB44_BP00380</name>
</gene>
<keyword evidence="5" id="KW-1278">Translocase</keyword>
<evidence type="ECO:0000256" key="4">
    <source>
        <dbReference type="ARBA" id="ARBA00023136"/>
    </source>
</evidence>
<evidence type="ECO:0000313" key="8">
    <source>
        <dbReference type="EMBL" id="KIC73107.1"/>
    </source>
</evidence>
<dbReference type="InterPro" id="IPR001750">
    <property type="entry name" value="ND/Mrp_TM"/>
</dbReference>
<feature type="transmembrane region" description="Helical" evidence="5">
    <location>
        <begin position="90"/>
        <end position="108"/>
    </location>
</feature>
<dbReference type="EC" id="7.1.1.-" evidence="5"/>
<keyword evidence="8" id="KW-0560">Oxidoreductase</keyword>
<name>A0A0C1K105_9BACT</name>
<feature type="transmembrane region" description="Helical" evidence="5">
    <location>
        <begin position="174"/>
        <end position="198"/>
    </location>
</feature>
<dbReference type="Pfam" id="PF00361">
    <property type="entry name" value="Proton_antipo_M"/>
    <property type="match status" value="1"/>
</dbReference>
<dbReference type="AlphaFoldDB" id="A0A0C1K105"/>
<feature type="transmembrane region" description="Helical" evidence="5">
    <location>
        <begin position="417"/>
        <end position="438"/>
    </location>
</feature>
<dbReference type="PRINTS" id="PR01434">
    <property type="entry name" value="NADHDHGNASE5"/>
</dbReference>
<dbReference type="GO" id="GO:0048038">
    <property type="term" value="F:quinone binding"/>
    <property type="evidence" value="ECO:0007669"/>
    <property type="project" value="UniProtKB-KW"/>
</dbReference>
<feature type="transmembrane region" description="Helical" evidence="5">
    <location>
        <begin position="20"/>
        <end position="39"/>
    </location>
</feature>
<keyword evidence="4 5" id="KW-0472">Membrane</keyword>
<dbReference type="GO" id="GO:0050136">
    <property type="term" value="F:NADH dehydrogenase (quinone) (non-electrogenic) activity"/>
    <property type="evidence" value="ECO:0007669"/>
    <property type="project" value="UniProtKB-UniRule"/>
</dbReference>
<organism evidence="8 9">
    <name type="scientific">Candidatus Protochlamydia amoebophila</name>
    <dbReference type="NCBI Taxonomy" id="362787"/>
    <lineage>
        <taxon>Bacteria</taxon>
        <taxon>Pseudomonadati</taxon>
        <taxon>Chlamydiota</taxon>
        <taxon>Chlamydiia</taxon>
        <taxon>Parachlamydiales</taxon>
        <taxon>Parachlamydiaceae</taxon>
        <taxon>Candidatus Protochlamydia</taxon>
    </lineage>
</organism>
<keyword evidence="2 5" id="KW-0812">Transmembrane</keyword>
<feature type="transmembrane region" description="Helical" evidence="5">
    <location>
        <begin position="51"/>
        <end position="70"/>
    </location>
</feature>
<dbReference type="GO" id="GO:0012505">
    <property type="term" value="C:endomembrane system"/>
    <property type="evidence" value="ECO:0007669"/>
    <property type="project" value="UniProtKB-SubCell"/>
</dbReference>
<feature type="transmembrane region" description="Helical" evidence="5">
    <location>
        <begin position="120"/>
        <end position="137"/>
    </location>
</feature>
<dbReference type="GO" id="GO:0005886">
    <property type="term" value="C:plasma membrane"/>
    <property type="evidence" value="ECO:0007669"/>
    <property type="project" value="UniProtKB-SubCell"/>
</dbReference>
<accession>A0A0C1K105</accession>
<evidence type="ECO:0000259" key="7">
    <source>
        <dbReference type="Pfam" id="PF00361"/>
    </source>
</evidence>
<keyword evidence="5" id="KW-0830">Ubiquinone</keyword>
<dbReference type="PANTHER" id="PTHR22773">
    <property type="entry name" value="NADH DEHYDROGENASE"/>
    <property type="match status" value="1"/>
</dbReference>
<feature type="transmembrane region" description="Helical" evidence="5">
    <location>
        <begin position="218"/>
        <end position="243"/>
    </location>
</feature>
<keyword evidence="5" id="KW-1003">Cell membrane</keyword>
<dbReference type="NCBIfam" id="TIGR01770">
    <property type="entry name" value="NDH_I_N"/>
    <property type="match status" value="1"/>
</dbReference>
<keyword evidence="5" id="KW-0813">Transport</keyword>
<dbReference type="Proteomes" id="UP000031465">
    <property type="component" value="Unassembled WGS sequence"/>
</dbReference>
<evidence type="ECO:0000256" key="1">
    <source>
        <dbReference type="ARBA" id="ARBA00004127"/>
    </source>
</evidence>
<dbReference type="EMBL" id="JSAN01000038">
    <property type="protein sequence ID" value="KIC73107.1"/>
    <property type="molecule type" value="Genomic_DNA"/>
</dbReference>
<comment type="caution">
    <text evidence="8">The sequence shown here is derived from an EMBL/GenBank/DDBJ whole genome shotgun (WGS) entry which is preliminary data.</text>
</comment>
<feature type="transmembrane region" description="Helical" evidence="5">
    <location>
        <begin position="459"/>
        <end position="479"/>
    </location>
</feature>
<feature type="transmembrane region" description="Helical" evidence="5">
    <location>
        <begin position="255"/>
        <end position="276"/>
    </location>
</feature>
<proteinExistence type="inferred from homology"/>